<feature type="transmembrane region" description="Helical" evidence="8">
    <location>
        <begin position="209"/>
        <end position="233"/>
    </location>
</feature>
<feature type="transmembrane region" description="Helical" evidence="8">
    <location>
        <begin position="310"/>
        <end position="333"/>
    </location>
</feature>
<dbReference type="InterPro" id="IPR011701">
    <property type="entry name" value="MFS"/>
</dbReference>
<comment type="similarity">
    <text evidence="2">Belongs to the major facilitator superfamily. Bcr/CmlA family.</text>
</comment>
<evidence type="ECO:0000256" key="5">
    <source>
        <dbReference type="ARBA" id="ARBA00022692"/>
    </source>
</evidence>
<evidence type="ECO:0000313" key="11">
    <source>
        <dbReference type="Proteomes" id="UP001611383"/>
    </source>
</evidence>
<evidence type="ECO:0000256" key="4">
    <source>
        <dbReference type="ARBA" id="ARBA00022475"/>
    </source>
</evidence>
<dbReference type="Pfam" id="PF07690">
    <property type="entry name" value="MFS_1"/>
    <property type="match status" value="1"/>
</dbReference>
<evidence type="ECO:0000256" key="7">
    <source>
        <dbReference type="ARBA" id="ARBA00023136"/>
    </source>
</evidence>
<feature type="transmembrane region" description="Helical" evidence="8">
    <location>
        <begin position="169"/>
        <end position="188"/>
    </location>
</feature>
<evidence type="ECO:0000259" key="9">
    <source>
        <dbReference type="PROSITE" id="PS50850"/>
    </source>
</evidence>
<dbReference type="PANTHER" id="PTHR23502:SF132">
    <property type="entry name" value="POLYAMINE TRANSPORTER 2-RELATED"/>
    <property type="match status" value="1"/>
</dbReference>
<dbReference type="InterPro" id="IPR020846">
    <property type="entry name" value="MFS_dom"/>
</dbReference>
<keyword evidence="5 8" id="KW-0812">Transmembrane</keyword>
<feature type="transmembrane region" description="Helical" evidence="8">
    <location>
        <begin position="107"/>
        <end position="128"/>
    </location>
</feature>
<keyword evidence="4" id="KW-1003">Cell membrane</keyword>
<reference evidence="10 11" key="1">
    <citation type="submission" date="2019-08" db="EMBL/GenBank/DDBJ databases">
        <title>Archangium and Cystobacter genomes.</title>
        <authorList>
            <person name="Chen I.-C.K."/>
            <person name="Wielgoss S."/>
        </authorList>
    </citation>
    <scope>NUCLEOTIDE SEQUENCE [LARGE SCALE GENOMIC DNA]</scope>
    <source>
        <strain evidence="10 11">Cbm 6</strain>
    </source>
</reference>
<feature type="transmembrane region" description="Helical" evidence="8">
    <location>
        <begin position="276"/>
        <end position="298"/>
    </location>
</feature>
<dbReference type="InterPro" id="IPR036259">
    <property type="entry name" value="MFS_trans_sf"/>
</dbReference>
<dbReference type="Gene3D" id="1.20.1720.10">
    <property type="entry name" value="Multidrug resistance protein D"/>
    <property type="match status" value="1"/>
</dbReference>
<evidence type="ECO:0000256" key="1">
    <source>
        <dbReference type="ARBA" id="ARBA00004651"/>
    </source>
</evidence>
<protein>
    <submittedName>
        <fullName evidence="10">CmlA/FloR family chloramphenicol efflux MFS transporter</fullName>
    </submittedName>
</protein>
<proteinExistence type="inferred from homology"/>
<feature type="transmembrane region" description="Helical" evidence="8">
    <location>
        <begin position="345"/>
        <end position="365"/>
    </location>
</feature>
<keyword evidence="3" id="KW-0813">Transport</keyword>
<feature type="transmembrane region" description="Helical" evidence="8">
    <location>
        <begin position="245"/>
        <end position="264"/>
    </location>
</feature>
<dbReference type="PROSITE" id="PS50850">
    <property type="entry name" value="MFS"/>
    <property type="match status" value="1"/>
</dbReference>
<dbReference type="InterPro" id="IPR004812">
    <property type="entry name" value="Efflux_drug-R_Bcr/CmlA"/>
</dbReference>
<dbReference type="EMBL" id="CP043494">
    <property type="protein sequence ID" value="WNG45833.1"/>
    <property type="molecule type" value="Genomic_DNA"/>
</dbReference>
<feature type="transmembrane region" description="Helical" evidence="8">
    <location>
        <begin position="12"/>
        <end position="31"/>
    </location>
</feature>
<feature type="transmembrane region" description="Helical" evidence="8">
    <location>
        <begin position="51"/>
        <end position="70"/>
    </location>
</feature>
<dbReference type="Proteomes" id="UP001611383">
    <property type="component" value="Chromosome"/>
</dbReference>
<organism evidence="10 11">
    <name type="scientific">Archangium minus</name>
    <dbReference type="NCBI Taxonomy" id="83450"/>
    <lineage>
        <taxon>Bacteria</taxon>
        <taxon>Pseudomonadati</taxon>
        <taxon>Myxococcota</taxon>
        <taxon>Myxococcia</taxon>
        <taxon>Myxococcales</taxon>
        <taxon>Cystobacterineae</taxon>
        <taxon>Archangiaceae</taxon>
        <taxon>Archangium</taxon>
    </lineage>
</organism>
<dbReference type="PANTHER" id="PTHR23502">
    <property type="entry name" value="MAJOR FACILITATOR SUPERFAMILY"/>
    <property type="match status" value="1"/>
</dbReference>
<keyword evidence="11" id="KW-1185">Reference proteome</keyword>
<evidence type="ECO:0000256" key="8">
    <source>
        <dbReference type="SAM" id="Phobius"/>
    </source>
</evidence>
<feature type="transmembrane region" description="Helical" evidence="8">
    <location>
        <begin position="140"/>
        <end position="163"/>
    </location>
</feature>
<evidence type="ECO:0000256" key="2">
    <source>
        <dbReference type="ARBA" id="ARBA00006236"/>
    </source>
</evidence>
<name>A0ABY9WQ26_9BACT</name>
<comment type="subcellular location">
    <subcellularLocation>
        <location evidence="1">Cell membrane</location>
        <topology evidence="1">Multi-pass membrane protein</topology>
    </subcellularLocation>
</comment>
<keyword evidence="7 8" id="KW-0472">Membrane</keyword>
<gene>
    <name evidence="10" type="primary">bcr/cflA</name>
    <name evidence="10" type="ORF">F0U60_18230</name>
</gene>
<evidence type="ECO:0000256" key="6">
    <source>
        <dbReference type="ARBA" id="ARBA00022989"/>
    </source>
</evidence>
<dbReference type="CDD" id="cd17320">
    <property type="entry name" value="MFS_MdfA_MDR_like"/>
    <property type="match status" value="1"/>
</dbReference>
<feature type="transmembrane region" description="Helical" evidence="8">
    <location>
        <begin position="82"/>
        <end position="101"/>
    </location>
</feature>
<dbReference type="NCBIfam" id="TIGR00710">
    <property type="entry name" value="efflux_Bcr_CflA"/>
    <property type="match status" value="1"/>
</dbReference>
<keyword evidence="6 8" id="KW-1133">Transmembrane helix</keyword>
<evidence type="ECO:0000256" key="3">
    <source>
        <dbReference type="ARBA" id="ARBA00022448"/>
    </source>
</evidence>
<feature type="transmembrane region" description="Helical" evidence="8">
    <location>
        <begin position="371"/>
        <end position="388"/>
    </location>
</feature>
<dbReference type="RefSeq" id="WP_395821460.1">
    <property type="nucleotide sequence ID" value="NZ_CP043494.1"/>
</dbReference>
<dbReference type="SUPFAM" id="SSF103473">
    <property type="entry name" value="MFS general substrate transporter"/>
    <property type="match status" value="1"/>
</dbReference>
<dbReference type="NCBIfam" id="NF033134">
    <property type="entry name" value="cmlA_floR"/>
    <property type="match status" value="1"/>
</dbReference>
<feature type="domain" description="Major facilitator superfamily (MFS) profile" evidence="9">
    <location>
        <begin position="16"/>
        <end position="393"/>
    </location>
</feature>
<accession>A0ABY9WQ26</accession>
<evidence type="ECO:0000313" key="10">
    <source>
        <dbReference type="EMBL" id="WNG45833.1"/>
    </source>
</evidence>
<sequence length="401" mass="42320">MPQKNHSVWTHSLPVALLLMAPFDLLASMAMDLYLPVVPAMPAILATSPAVVQLTLSLYMVVLGAGQLVFGPLSDSMGRRPVLFGGAILFGLASFLLAGTSSAATFVGLRVLQALGAAAALVATFATVRDVYANRPEGAVIYSLFSSMLAFVPALGPVLGALIADHFGWRANFLLLGVLVGIAALNALPKWHETRPLHGSRAHVAFGPILTDLPFWSYTLGFSAAMGAFFVFFSTAPRVLIDRVGFSQLGFSLVFATVALVMIATTRFAKLFVARWGNAGSLVRGMGLLLLGAALLAMGELTSTPSFWVFIPPMWLIAIGIVFTCSVTANGALQDFGHVAGTATALYYCIESLIVGAVGTTLVVLLPGDTAWPLVAYCTLMALVTLGCRRRVASRRLAQGQ</sequence>